<dbReference type="Proteomes" id="UP000050378">
    <property type="component" value="Unassembled WGS sequence"/>
</dbReference>
<dbReference type="OrthoDB" id="455474at2"/>
<dbReference type="SFLD" id="SFLDS00003">
    <property type="entry name" value="Haloacid_Dehalogenase"/>
    <property type="match status" value="1"/>
</dbReference>
<dbReference type="SUPFAM" id="SSF52540">
    <property type="entry name" value="P-loop containing nucleoside triphosphate hydrolases"/>
    <property type="match status" value="1"/>
</dbReference>
<dbReference type="GO" id="GO:0000287">
    <property type="term" value="F:magnesium ion binding"/>
    <property type="evidence" value="ECO:0007669"/>
    <property type="project" value="TreeGrafter"/>
</dbReference>
<organism evidence="4 5">
    <name type="scientific">Pseudoalteromonas lipolytica</name>
    <dbReference type="NCBI Taxonomy" id="570156"/>
    <lineage>
        <taxon>Bacteria</taxon>
        <taxon>Pseudomonadati</taxon>
        <taxon>Pseudomonadota</taxon>
        <taxon>Gammaproteobacteria</taxon>
        <taxon>Alteromonadales</taxon>
        <taxon>Pseudoalteromonadaceae</taxon>
        <taxon>Pseudoalteromonas</taxon>
    </lineage>
</organism>
<dbReference type="NCBIfam" id="TIGR01484">
    <property type="entry name" value="HAD-SF-IIB"/>
    <property type="match status" value="1"/>
</dbReference>
<comment type="caution">
    <text evidence="4">The sequence shown here is derived from an EMBL/GenBank/DDBJ whole genome shotgun (WGS) entry which is preliminary data.</text>
</comment>
<dbReference type="PATRIC" id="fig|570156.3.peg.1722"/>
<reference evidence="4 5" key="1">
    <citation type="submission" date="2015-09" db="EMBL/GenBank/DDBJ databases">
        <title>Draft Genome Sequence of Pseudoalteromonas lipolytica UCD-48B.</title>
        <authorList>
            <person name="Krusor M."/>
            <person name="Coil D.A."/>
            <person name="Lang J.M."/>
            <person name="Eisen J.A."/>
            <person name="Alexiev A."/>
        </authorList>
    </citation>
    <scope>NUCLEOTIDE SEQUENCE [LARGE SCALE GENOMIC DNA]</scope>
    <source>
        <strain evidence="4 5">UCD-48B</strain>
    </source>
</reference>
<dbReference type="InterPro" id="IPR023214">
    <property type="entry name" value="HAD_sf"/>
</dbReference>
<dbReference type="SUPFAM" id="SSF56784">
    <property type="entry name" value="HAD-like"/>
    <property type="match status" value="1"/>
</dbReference>
<evidence type="ECO:0000313" key="4">
    <source>
        <dbReference type="EMBL" id="KPM80784.1"/>
    </source>
</evidence>
<evidence type="ECO:0000313" key="5">
    <source>
        <dbReference type="Proteomes" id="UP000050378"/>
    </source>
</evidence>
<dbReference type="AlphaFoldDB" id="A0A0N8HJD6"/>
<dbReference type="Gene3D" id="3.30.980.20">
    <property type="entry name" value="Putative mannosyl-3-phosphoglycerate phosphatase, domain 2"/>
    <property type="match status" value="1"/>
</dbReference>
<gene>
    <name evidence="4" type="ORF">AOG27_18985</name>
</gene>
<dbReference type="InterPro" id="IPR027417">
    <property type="entry name" value="P-loop_NTPase"/>
</dbReference>
<dbReference type="Pfam" id="PF08282">
    <property type="entry name" value="Hydrolase_3"/>
    <property type="match status" value="1"/>
</dbReference>
<dbReference type="STRING" id="570156.AOG27_18985"/>
<dbReference type="GO" id="GO:0005829">
    <property type="term" value="C:cytosol"/>
    <property type="evidence" value="ECO:0007669"/>
    <property type="project" value="TreeGrafter"/>
</dbReference>
<proteinExistence type="predicted"/>
<dbReference type="GO" id="GO:0051479">
    <property type="term" value="P:mannosylglycerate biosynthetic process"/>
    <property type="evidence" value="ECO:0007669"/>
    <property type="project" value="InterPro"/>
</dbReference>
<evidence type="ECO:0000256" key="2">
    <source>
        <dbReference type="ARBA" id="ARBA00022801"/>
    </source>
</evidence>
<dbReference type="InterPro" id="IPR006381">
    <property type="entry name" value="HAD-SF-IIB-MPGP"/>
</dbReference>
<keyword evidence="3" id="KW-0460">Magnesium</keyword>
<dbReference type="GO" id="GO:0050531">
    <property type="term" value="F:mannosyl-3-phosphoglycerate phosphatase activity"/>
    <property type="evidence" value="ECO:0007669"/>
    <property type="project" value="InterPro"/>
</dbReference>
<accession>A0A0N8HJD6</accession>
<protein>
    <submittedName>
        <fullName evidence="4">Haloacid dehalogenase</fullName>
    </submittedName>
</protein>
<name>A0A0N8HJD6_9GAMM</name>
<sequence>MQEANVVDITPFLAKHQLPLKYQYLSEQFFIPLAHDILSAKMTGQPMLVAINGCQGSGKTTLADFLVTWVNSNTEFNSVSLSIDDFYLSRDARNELAKDVHPLFASRGVPGTHDTQLMEQTLSALLAGKVDVPLPQFDKLTDDPVPKEQWPSNQKPIDIVFFEGWCVASTPQQPYQLQTPVNELEQLEDADGIWRRCVNSCLANEYQHVFAMADYTIMLKAPSFEDVYAWRLEQEHKLIAKKGQGQGTFDEVSLKRFISHFERITRENLATLAHSVDALLLLDTERDITKMELLADQIAQPIIFTDLDGTLLDHDSYECEVIKPFLAKLNDTGVNVVFNTSKTFAEVTDIQKGLDHHQPFIVENGAAVYIPKDHFKVKPIGCDEYKGYWRFAMTQSTDKLHDDLKQYASQFSHCVRLFSQFSAQEIAQLTGLPVDKSELALKRQYSDPVCFSGSNEEKQGLIDAMSQAGYEVLVGGRFIHLTKGNNKGLAQKWLLNQFKKAYRNPFTVIALGDSQNDVAMLKAADTAILINNPGSQVQSQILQKAWQLSEKPAPAGWVQEVSALTIIKARFAAKQEQSHG</sequence>
<dbReference type="PANTHER" id="PTHR10000">
    <property type="entry name" value="PHOSPHOSERINE PHOSPHATASE"/>
    <property type="match status" value="1"/>
</dbReference>
<dbReference type="SFLD" id="SFLDG01142">
    <property type="entry name" value="C2.B.2:_Mannosyl-3-phosphoglyc"/>
    <property type="match status" value="1"/>
</dbReference>
<dbReference type="InterPro" id="IPR006379">
    <property type="entry name" value="HAD-SF_hydro_IIB"/>
</dbReference>
<dbReference type="NCBIfam" id="TIGR01486">
    <property type="entry name" value="HAD-SF-IIB-MPGP"/>
    <property type="match status" value="1"/>
</dbReference>
<evidence type="ECO:0000256" key="3">
    <source>
        <dbReference type="ARBA" id="ARBA00022842"/>
    </source>
</evidence>
<dbReference type="Gene3D" id="3.40.50.300">
    <property type="entry name" value="P-loop containing nucleotide triphosphate hydrolases"/>
    <property type="match status" value="1"/>
</dbReference>
<dbReference type="Gene3D" id="3.40.50.1000">
    <property type="entry name" value="HAD superfamily/HAD-like"/>
    <property type="match status" value="1"/>
</dbReference>
<dbReference type="EMBL" id="LJTC01000015">
    <property type="protein sequence ID" value="KPM80784.1"/>
    <property type="molecule type" value="Genomic_DNA"/>
</dbReference>
<keyword evidence="1" id="KW-0479">Metal-binding</keyword>
<dbReference type="SFLD" id="SFLDG01140">
    <property type="entry name" value="C2.B:_Phosphomannomutase_and_P"/>
    <property type="match status" value="1"/>
</dbReference>
<dbReference type="PANTHER" id="PTHR10000:SF8">
    <property type="entry name" value="HAD SUPERFAMILY HYDROLASE-LIKE, TYPE 3"/>
    <property type="match status" value="1"/>
</dbReference>
<keyword evidence="2" id="KW-0378">Hydrolase</keyword>
<dbReference type="RefSeq" id="WP_054554566.1">
    <property type="nucleotide sequence ID" value="NZ_LJTC01000015.1"/>
</dbReference>
<dbReference type="InterPro" id="IPR036412">
    <property type="entry name" value="HAD-like_sf"/>
</dbReference>
<evidence type="ECO:0000256" key="1">
    <source>
        <dbReference type="ARBA" id="ARBA00022723"/>
    </source>
</evidence>